<dbReference type="Gene3D" id="3.40.50.1000">
    <property type="entry name" value="HAD superfamily/HAD-like"/>
    <property type="match status" value="1"/>
</dbReference>
<protein>
    <recommendedName>
        <fullName evidence="3">Phosphoserine phosphatase</fullName>
    </recommendedName>
</protein>
<gene>
    <name evidence="1" type="ORF">RED65_00240</name>
</gene>
<dbReference type="EMBL" id="AAQH01000002">
    <property type="protein sequence ID" value="EAT13142.1"/>
    <property type="molecule type" value="Genomic_DNA"/>
</dbReference>
<dbReference type="RefSeq" id="WP_007017528.1">
    <property type="nucleotide sequence ID" value="NZ_CH724114.1"/>
</dbReference>
<comment type="caution">
    <text evidence="1">The sequence shown here is derived from an EMBL/GenBank/DDBJ whole genome shotgun (WGS) entry which is preliminary data.</text>
</comment>
<accession>Q1N4G1</accession>
<dbReference type="InterPro" id="IPR036412">
    <property type="entry name" value="HAD-like_sf"/>
</dbReference>
<dbReference type="HOGENOM" id="CLU_1232990_0_0_6"/>
<dbReference type="InterPro" id="IPR023214">
    <property type="entry name" value="HAD_sf"/>
</dbReference>
<dbReference type="Proteomes" id="UP000004263">
    <property type="component" value="Unassembled WGS sequence"/>
</dbReference>
<evidence type="ECO:0008006" key="3">
    <source>
        <dbReference type="Google" id="ProtNLM"/>
    </source>
</evidence>
<dbReference type="Pfam" id="PF12710">
    <property type="entry name" value="HAD"/>
    <property type="match status" value="1"/>
</dbReference>
<keyword evidence="2" id="KW-1185">Reference proteome</keyword>
<dbReference type="SUPFAM" id="SSF56784">
    <property type="entry name" value="HAD-like"/>
    <property type="match status" value="1"/>
</dbReference>
<reference evidence="1 2" key="1">
    <citation type="submission" date="2006-03" db="EMBL/GenBank/DDBJ databases">
        <authorList>
            <person name="Pinhassi J."/>
            <person name="Pedros-Alio C."/>
            <person name="Ferriera S."/>
            <person name="Johnson J."/>
            <person name="Kravitz S."/>
            <person name="Halpern A."/>
            <person name="Remington K."/>
            <person name="Beeson K."/>
            <person name="Tran B."/>
            <person name="Rogers Y.-H."/>
            <person name="Friedman R."/>
            <person name="Venter J.C."/>
        </authorList>
    </citation>
    <scope>NUCLEOTIDE SEQUENCE [LARGE SCALE GENOMIC DNA]</scope>
    <source>
        <strain evidence="1 2">RED65</strain>
    </source>
</reference>
<proteinExistence type="predicted"/>
<evidence type="ECO:0000313" key="1">
    <source>
        <dbReference type="EMBL" id="EAT13142.1"/>
    </source>
</evidence>
<evidence type="ECO:0000313" key="2">
    <source>
        <dbReference type="Proteomes" id="UP000004263"/>
    </source>
</evidence>
<sequence length="206" mass="23522">MSIFDICGTLYSCNTTFEFCKWRERRLVYRSLLWLTKTLPLKAGNRLIEKFFAIDLIRVLHLRTLKGCSESEIEISARRFVKEVLADFKVLPVHQILESKDLSSVVLVSATIEPVAKAIAEYLGVPSYLASTLCIKKGRYDGEIKNDLLGNKHSLFKGVDIDLVVTDNKSDYLLCKQAREVVIVSKRANMQYWKEKSLTNLSLIEV</sequence>
<dbReference type="STRING" id="207949.RED65_00240"/>
<dbReference type="OrthoDB" id="658480at2"/>
<organism evidence="1 2">
    <name type="scientific">Bermanella marisrubri</name>
    <dbReference type="NCBI Taxonomy" id="207949"/>
    <lineage>
        <taxon>Bacteria</taxon>
        <taxon>Pseudomonadati</taxon>
        <taxon>Pseudomonadota</taxon>
        <taxon>Gammaproteobacteria</taxon>
        <taxon>Oceanospirillales</taxon>
        <taxon>Oceanospirillaceae</taxon>
        <taxon>Bermanella</taxon>
    </lineage>
</organism>
<dbReference type="Gene3D" id="1.20.1440.100">
    <property type="entry name" value="SG protein - dephosphorylation function"/>
    <property type="match status" value="1"/>
</dbReference>
<name>Q1N4G1_9GAMM</name>
<dbReference type="AlphaFoldDB" id="Q1N4G1"/>